<sequence length="290" mass="31479">MVSALARLAPPSVISLRAIFGFCAVFVLCLTGIAGGAKAAGRDRVAAFLQVTGFDVAIESIALSASAAPEMLGLAEEDFGLQWQTLSEDVFDVELMQSRALDILEATLDEALLAHAAEFYASDLGQRLVAVENSSHMGDDIAKDTDGAALLDALKANDDPRIDLFKRMNHAIDPKDIGGQAMTEIQVRFLLAASYAGVISLRTDEEGLRAALNENAEEIAHEMEQSSLRNAAYTYQDFSVEEIAAYTEALEHPDMMTVYELMNAVHFEVMSNRFEALALRMGELQPAQEL</sequence>
<dbReference type="EMBL" id="CYPW01000027">
    <property type="protein sequence ID" value="CUH53679.1"/>
    <property type="molecule type" value="Genomic_DNA"/>
</dbReference>
<proteinExistence type="predicted"/>
<dbReference type="AlphaFoldDB" id="A0A0P1FET3"/>
<dbReference type="Proteomes" id="UP000054823">
    <property type="component" value="Unassembled WGS sequence"/>
</dbReference>
<evidence type="ECO:0000259" key="1">
    <source>
        <dbReference type="Pfam" id="PF09832"/>
    </source>
</evidence>
<dbReference type="STRING" id="321267.SHM7688_03135"/>
<dbReference type="Pfam" id="PF09832">
    <property type="entry name" value="DUF2059"/>
    <property type="match status" value="1"/>
</dbReference>
<dbReference type="InterPro" id="IPR018637">
    <property type="entry name" value="DUF2059"/>
</dbReference>
<reference evidence="2 3" key="1">
    <citation type="submission" date="2015-09" db="EMBL/GenBank/DDBJ databases">
        <authorList>
            <consortium name="Swine Surveillance"/>
        </authorList>
    </citation>
    <scope>NUCLEOTIDE SEQUENCE [LARGE SCALE GENOMIC DNA]</scope>
    <source>
        <strain evidence="2 3">CECT 7688</strain>
    </source>
</reference>
<gene>
    <name evidence="2" type="ORF">SHM7688_03135</name>
</gene>
<name>A0A0P1FET3_9RHOB</name>
<organism evidence="2 3">
    <name type="scientific">Shimia marina</name>
    <dbReference type="NCBI Taxonomy" id="321267"/>
    <lineage>
        <taxon>Bacteria</taxon>
        <taxon>Pseudomonadati</taxon>
        <taxon>Pseudomonadota</taxon>
        <taxon>Alphaproteobacteria</taxon>
        <taxon>Rhodobacterales</taxon>
        <taxon>Roseobacteraceae</taxon>
    </lineage>
</organism>
<dbReference type="RefSeq" id="WP_083499072.1">
    <property type="nucleotide sequence ID" value="NZ_CYPW01000027.1"/>
</dbReference>
<keyword evidence="3" id="KW-1185">Reference proteome</keyword>
<dbReference type="OrthoDB" id="7830101at2"/>
<evidence type="ECO:0000313" key="3">
    <source>
        <dbReference type="Proteomes" id="UP000054823"/>
    </source>
</evidence>
<protein>
    <recommendedName>
        <fullName evidence="1">DUF2059 domain-containing protein</fullName>
    </recommendedName>
</protein>
<feature type="domain" description="DUF2059" evidence="1">
    <location>
        <begin position="96"/>
        <end position="137"/>
    </location>
</feature>
<evidence type="ECO:0000313" key="2">
    <source>
        <dbReference type="EMBL" id="CUH53679.1"/>
    </source>
</evidence>
<accession>A0A0P1FET3</accession>